<feature type="compositionally biased region" description="Low complexity" evidence="1">
    <location>
        <begin position="38"/>
        <end position="47"/>
    </location>
</feature>
<feature type="domain" description="DUF1549" evidence="2">
    <location>
        <begin position="75"/>
        <end position="280"/>
    </location>
</feature>
<dbReference type="PANTHER" id="PTHR35889:SF3">
    <property type="entry name" value="F-BOX DOMAIN-CONTAINING PROTEIN"/>
    <property type="match status" value="1"/>
</dbReference>
<dbReference type="EMBL" id="RYFG02000019">
    <property type="protein sequence ID" value="TRX01649.1"/>
    <property type="molecule type" value="Genomic_DNA"/>
</dbReference>
<evidence type="ECO:0000259" key="3">
    <source>
        <dbReference type="Pfam" id="PF07587"/>
    </source>
</evidence>
<name>A0ABY3CEU7_9GAMM</name>
<dbReference type="Proteomes" id="UP000733744">
    <property type="component" value="Unassembled WGS sequence"/>
</dbReference>
<accession>A0ABY3CEU7</accession>
<organism evidence="4 5">
    <name type="scientific">Candidatus Methylobacter oryzae</name>
    <dbReference type="NCBI Taxonomy" id="2497749"/>
    <lineage>
        <taxon>Bacteria</taxon>
        <taxon>Pseudomonadati</taxon>
        <taxon>Pseudomonadota</taxon>
        <taxon>Gammaproteobacteria</taxon>
        <taxon>Methylococcales</taxon>
        <taxon>Methylococcaceae</taxon>
        <taxon>Methylobacter</taxon>
    </lineage>
</organism>
<reference evidence="4 5" key="1">
    <citation type="journal article" date="2019" name="Antonie Van Leeuwenhoek">
        <title>Description of 'Ca. Methylobacter oryzae' KRF1, a novel species from the environmentally important Methylobacter clade 2.</title>
        <authorList>
            <person name="Khatri K."/>
            <person name="Mohite J.A."/>
            <person name="Pandit P.S."/>
            <person name="Bahulikar R."/>
            <person name="Rahalkar M.C."/>
        </authorList>
    </citation>
    <scope>NUCLEOTIDE SEQUENCE [LARGE SCALE GENOMIC DNA]</scope>
    <source>
        <strain evidence="4 5">KRF1</strain>
    </source>
</reference>
<proteinExistence type="predicted"/>
<dbReference type="InterPro" id="IPR011444">
    <property type="entry name" value="DUF1549"/>
</dbReference>
<dbReference type="PANTHER" id="PTHR35889">
    <property type="entry name" value="CYCLOINULO-OLIGOSACCHARIDE FRUCTANOTRANSFERASE-RELATED"/>
    <property type="match status" value="1"/>
</dbReference>
<dbReference type="Pfam" id="PF07587">
    <property type="entry name" value="PSD1"/>
    <property type="match status" value="1"/>
</dbReference>
<evidence type="ECO:0000313" key="4">
    <source>
        <dbReference type="EMBL" id="TRX01649.1"/>
    </source>
</evidence>
<feature type="region of interest" description="Disordered" evidence="1">
    <location>
        <begin position="1"/>
        <end position="51"/>
    </location>
</feature>
<evidence type="ECO:0000313" key="5">
    <source>
        <dbReference type="Proteomes" id="UP000733744"/>
    </source>
</evidence>
<dbReference type="Pfam" id="PF07583">
    <property type="entry name" value="PSCyt2"/>
    <property type="match status" value="1"/>
</dbReference>
<gene>
    <name evidence="4" type="ORF">EKO24_003635</name>
</gene>
<keyword evidence="5" id="KW-1185">Reference proteome</keyword>
<protein>
    <submittedName>
        <fullName evidence="4">DUF1553 domain-containing protein</fullName>
    </submittedName>
</protein>
<evidence type="ECO:0000259" key="2">
    <source>
        <dbReference type="Pfam" id="PF07583"/>
    </source>
</evidence>
<feature type="compositionally biased region" description="Polar residues" evidence="1">
    <location>
        <begin position="1"/>
        <end position="10"/>
    </location>
</feature>
<comment type="caution">
    <text evidence="4">The sequence shown here is derived from an EMBL/GenBank/DDBJ whole genome shotgun (WGS) entry which is preliminary data.</text>
</comment>
<sequence>MGAQTGTADNKQAAAEVKATEAEKAPQVAQATTTDNKAPAADAGAPATKSKLWSYQPIKAPEQPAVNNKSWVRNPIDAFVLAPLEAKGLTPSPDADRAAFVRRATLDAWGVIPTPDEVANFVNDTSPDAYEKLADRLLASPKYGERQARRWLDLARYADSTGFQNDNTRPNMWRYRDYVINAFNQDKPYSRFIQEQLAGDELWPDNQEALIATGYMAHFPDNHNSRDLIQRKYQITTDITDTVGKVFLGQTVECARCHNHKFDKISQKDYFSLQSFFANVAPVDNIPVAKKGEVERKYEAALAKWEEATKDIRDKQKAIIDSVRDKAEKHHKERYLTDSREAIFKPKSEWNAQDRWVNHRLAHVTDQASLAAFLRDAAESKGNDKDYSPEIVAKWEQYDKLSEELKKFNDLKPKNSSAEISAMTELGHPDAPPSYVFFGGDHERPLEQVQPAFPEAITDEKPDIKPTAFSSGRRTALANWIASANNPLTARVFVNRVWEEYFGRGIVETVSDFGKAGQKPTNPELLDYLADNFVKNGWSVKKLHRDILLSGTYRQSSAHREDVAKADPENKLLAVFPRKRLEAEQIRDSLLVASGKLEEQVGGPSVFPPVPANLGAGNQWEVSKDVHDQNRRSLYVFTRRSVPYPLLETFNMASAQEAHSKREVTTSPLQSLALINSDVVFGWSQALAGRVINEAGNDETAQLDRLYQILFARKATGNEKETLQKFLNSHEKIVREKTAEGKFAVSIPTGLKSDQKLDPIRAAAFVDLVHTVANSNEFIYRF</sequence>
<evidence type="ECO:0000256" key="1">
    <source>
        <dbReference type="SAM" id="MobiDB-lite"/>
    </source>
</evidence>
<dbReference type="InterPro" id="IPR022655">
    <property type="entry name" value="DUF1553"/>
</dbReference>
<feature type="domain" description="DUF1553" evidence="3">
    <location>
        <begin position="473"/>
        <end position="727"/>
    </location>
</feature>